<organism evidence="1 2">
    <name type="scientific">Ancylobacter crimeensis</name>
    <dbReference type="NCBI Taxonomy" id="2579147"/>
    <lineage>
        <taxon>Bacteria</taxon>
        <taxon>Pseudomonadati</taxon>
        <taxon>Pseudomonadota</taxon>
        <taxon>Alphaproteobacteria</taxon>
        <taxon>Hyphomicrobiales</taxon>
        <taxon>Xanthobacteraceae</taxon>
        <taxon>Ancylobacter</taxon>
    </lineage>
</organism>
<protein>
    <submittedName>
        <fullName evidence="1">Uncharacterized protein</fullName>
    </submittedName>
</protein>
<dbReference type="Proteomes" id="UP001203284">
    <property type="component" value="Unassembled WGS sequence"/>
</dbReference>
<name>A0ABT0D873_9HYPH</name>
<proteinExistence type="predicted"/>
<gene>
    <name evidence="1" type="ORF">MWN34_04405</name>
</gene>
<keyword evidence="2" id="KW-1185">Reference proteome</keyword>
<dbReference type="EMBL" id="JALKCH010000003">
    <property type="protein sequence ID" value="MCK0196148.1"/>
    <property type="molecule type" value="Genomic_DNA"/>
</dbReference>
<evidence type="ECO:0000313" key="2">
    <source>
        <dbReference type="Proteomes" id="UP001203284"/>
    </source>
</evidence>
<dbReference type="RefSeq" id="WP_247026985.1">
    <property type="nucleotide sequence ID" value="NZ_JALKCH010000003.1"/>
</dbReference>
<evidence type="ECO:0000313" key="1">
    <source>
        <dbReference type="EMBL" id="MCK0196148.1"/>
    </source>
</evidence>
<sequence>MLNVSGRSSLFPRSEGEAVLTVAAKREVPNAVALGTASGTVFARMTQHLAQLGPRTDAEALRALRQAFPAVPLSDRVAVLAERNRQV</sequence>
<reference evidence="1 2" key="1">
    <citation type="submission" date="2022-04" db="EMBL/GenBank/DDBJ databases">
        <authorList>
            <person name="Grouzdev D.S."/>
            <person name="Pantiukh K.S."/>
            <person name="Krutkina M.S."/>
        </authorList>
    </citation>
    <scope>NUCLEOTIDE SEQUENCE [LARGE SCALE GENOMIC DNA]</scope>
    <source>
        <strain evidence="1 2">6x-1</strain>
    </source>
</reference>
<comment type="caution">
    <text evidence="1">The sequence shown here is derived from an EMBL/GenBank/DDBJ whole genome shotgun (WGS) entry which is preliminary data.</text>
</comment>
<accession>A0ABT0D873</accession>